<feature type="compositionally biased region" description="Basic residues" evidence="4">
    <location>
        <begin position="83"/>
        <end position="93"/>
    </location>
</feature>
<evidence type="ECO:0000313" key="6">
    <source>
        <dbReference type="EMBL" id="OMP66162.1"/>
    </source>
</evidence>
<evidence type="ECO:0000256" key="3">
    <source>
        <dbReference type="ARBA" id="ARBA00022801"/>
    </source>
</evidence>
<dbReference type="PANTHER" id="PTHR12302:SF3">
    <property type="entry name" value="SERINE_THREONINE-PROTEIN KINASE 31"/>
    <property type="match status" value="1"/>
</dbReference>
<dbReference type="Pfam" id="PF00565">
    <property type="entry name" value="SNase"/>
    <property type="match status" value="1"/>
</dbReference>
<comment type="caution">
    <text evidence="6">The sequence shown here is derived from an EMBL/GenBank/DDBJ whole genome shotgun (WGS) entry which is preliminary data.</text>
</comment>
<evidence type="ECO:0000256" key="1">
    <source>
        <dbReference type="ARBA" id="ARBA00022722"/>
    </source>
</evidence>
<organism evidence="6 7">
    <name type="scientific">Domibacillus epiphyticus</name>
    <dbReference type="NCBI Taxonomy" id="1714355"/>
    <lineage>
        <taxon>Bacteria</taxon>
        <taxon>Bacillati</taxon>
        <taxon>Bacillota</taxon>
        <taxon>Bacilli</taxon>
        <taxon>Bacillales</taxon>
        <taxon>Bacillaceae</taxon>
        <taxon>Domibacillus</taxon>
    </lineage>
</organism>
<dbReference type="InterPro" id="IPR016071">
    <property type="entry name" value="Staphylococal_nuclease_OB-fold"/>
</dbReference>
<dbReference type="STRING" id="1714355.BTO28_13655"/>
<dbReference type="RefSeq" id="WP_076767206.1">
    <property type="nucleotide sequence ID" value="NZ_MSFI01000024.1"/>
</dbReference>
<keyword evidence="1" id="KW-0540">Nuclease</keyword>
<sequence>MDKIGEDQYGRILAYLYINDGMFNKKLLDNGLARIAIYPPNTQYLEELQAAEAAANKKKAGIWSNPNAQWRVRSRNTSSKTKASSHRRTKHSKAVQSCVKRSQMGLKKDIRI</sequence>
<dbReference type="GO" id="GO:0004519">
    <property type="term" value="F:endonuclease activity"/>
    <property type="evidence" value="ECO:0007669"/>
    <property type="project" value="UniProtKB-KW"/>
</dbReference>
<accession>A0A1V2A5M0</accession>
<feature type="domain" description="TNase-like" evidence="5">
    <location>
        <begin position="1"/>
        <end position="65"/>
    </location>
</feature>
<keyword evidence="7" id="KW-1185">Reference proteome</keyword>
<protein>
    <recommendedName>
        <fullName evidence="5">TNase-like domain-containing protein</fullName>
    </recommendedName>
</protein>
<name>A0A1V2A5M0_9BACI</name>
<dbReference type="InterPro" id="IPR035437">
    <property type="entry name" value="SNase_OB-fold_sf"/>
</dbReference>
<dbReference type="AlphaFoldDB" id="A0A1V2A5M0"/>
<proteinExistence type="predicted"/>
<dbReference type="GO" id="GO:0016787">
    <property type="term" value="F:hydrolase activity"/>
    <property type="evidence" value="ECO:0007669"/>
    <property type="project" value="UniProtKB-KW"/>
</dbReference>
<evidence type="ECO:0000256" key="4">
    <source>
        <dbReference type="SAM" id="MobiDB-lite"/>
    </source>
</evidence>
<dbReference type="SUPFAM" id="SSF50199">
    <property type="entry name" value="Staphylococcal nuclease"/>
    <property type="match status" value="1"/>
</dbReference>
<evidence type="ECO:0000259" key="5">
    <source>
        <dbReference type="PROSITE" id="PS50830"/>
    </source>
</evidence>
<dbReference type="Proteomes" id="UP000188613">
    <property type="component" value="Unassembled WGS sequence"/>
</dbReference>
<gene>
    <name evidence="6" type="ORF">BTO28_13655</name>
</gene>
<keyword evidence="2" id="KW-0255">Endonuclease</keyword>
<dbReference type="EMBL" id="MSFI01000024">
    <property type="protein sequence ID" value="OMP66162.1"/>
    <property type="molecule type" value="Genomic_DNA"/>
</dbReference>
<dbReference type="PROSITE" id="PS50830">
    <property type="entry name" value="TNASE_3"/>
    <property type="match status" value="1"/>
</dbReference>
<keyword evidence="3" id="KW-0378">Hydrolase</keyword>
<dbReference type="Gene3D" id="2.40.50.90">
    <property type="match status" value="1"/>
</dbReference>
<dbReference type="OrthoDB" id="4376109at2"/>
<dbReference type="PANTHER" id="PTHR12302">
    <property type="entry name" value="EBNA2 BINDING PROTEIN P100"/>
    <property type="match status" value="1"/>
</dbReference>
<evidence type="ECO:0000313" key="7">
    <source>
        <dbReference type="Proteomes" id="UP000188613"/>
    </source>
</evidence>
<evidence type="ECO:0000256" key="2">
    <source>
        <dbReference type="ARBA" id="ARBA00022759"/>
    </source>
</evidence>
<feature type="region of interest" description="Disordered" evidence="4">
    <location>
        <begin position="65"/>
        <end position="112"/>
    </location>
</feature>
<reference evidence="6 7" key="1">
    <citation type="submission" date="2016-12" db="EMBL/GenBank/DDBJ databases">
        <title>Domibacillus sp. SAB 38T whole genome sequencing.</title>
        <authorList>
            <person name="Verma A."/>
            <person name="Ojha A.K."/>
            <person name="Krishnamurthi S."/>
        </authorList>
    </citation>
    <scope>NUCLEOTIDE SEQUENCE [LARGE SCALE GENOMIC DNA]</scope>
    <source>
        <strain evidence="6 7">SAB 38</strain>
    </source>
</reference>